<name>A0A8A3PF08_9HELO</name>
<feature type="region of interest" description="Disordered" evidence="1">
    <location>
        <begin position="434"/>
        <end position="468"/>
    </location>
</feature>
<reference evidence="3" key="1">
    <citation type="submission" date="2020-10" db="EMBL/GenBank/DDBJ databases">
        <title>Genome Sequence of Monilinia vaccinii-corymbosi Sheds Light on Mummy Berry Disease Infection of Blueberry and Mating Type.</title>
        <authorList>
            <person name="Yow A.G."/>
            <person name="Zhang Y."/>
            <person name="Bansal K."/>
            <person name="Eacker S.M."/>
            <person name="Sullivan S."/>
            <person name="Liachko I."/>
            <person name="Cubeta M.A."/>
            <person name="Rollins J.A."/>
            <person name="Ashrafi H."/>
        </authorList>
    </citation>
    <scope>NUCLEOTIDE SEQUENCE</scope>
    <source>
        <strain evidence="3">RL-1</strain>
    </source>
</reference>
<feature type="compositionally biased region" description="Polar residues" evidence="1">
    <location>
        <begin position="458"/>
        <end position="468"/>
    </location>
</feature>
<keyword evidence="2" id="KW-0472">Membrane</keyword>
<evidence type="ECO:0000313" key="4">
    <source>
        <dbReference type="Proteomes" id="UP000672032"/>
    </source>
</evidence>
<dbReference type="Proteomes" id="UP000672032">
    <property type="component" value="Chromosome 4"/>
</dbReference>
<dbReference type="OrthoDB" id="3767534at2759"/>
<feature type="compositionally biased region" description="Polar residues" evidence="1">
    <location>
        <begin position="336"/>
        <end position="345"/>
    </location>
</feature>
<protein>
    <submittedName>
        <fullName evidence="3">Uncharacterized protein</fullName>
    </submittedName>
</protein>
<evidence type="ECO:0000256" key="1">
    <source>
        <dbReference type="SAM" id="MobiDB-lite"/>
    </source>
</evidence>
<evidence type="ECO:0000313" key="3">
    <source>
        <dbReference type="EMBL" id="QSZ33631.1"/>
    </source>
</evidence>
<organism evidence="3 4">
    <name type="scientific">Monilinia vaccinii-corymbosi</name>
    <dbReference type="NCBI Taxonomy" id="61207"/>
    <lineage>
        <taxon>Eukaryota</taxon>
        <taxon>Fungi</taxon>
        <taxon>Dikarya</taxon>
        <taxon>Ascomycota</taxon>
        <taxon>Pezizomycotina</taxon>
        <taxon>Leotiomycetes</taxon>
        <taxon>Helotiales</taxon>
        <taxon>Sclerotiniaceae</taxon>
        <taxon>Monilinia</taxon>
    </lineage>
</organism>
<feature type="transmembrane region" description="Helical" evidence="2">
    <location>
        <begin position="38"/>
        <end position="60"/>
    </location>
</feature>
<gene>
    <name evidence="3" type="ORF">DSL72_005199</name>
</gene>
<dbReference type="AlphaFoldDB" id="A0A8A3PF08"/>
<feature type="region of interest" description="Disordered" evidence="1">
    <location>
        <begin position="508"/>
        <end position="565"/>
    </location>
</feature>
<feature type="compositionally biased region" description="Basic and acidic residues" evidence="1">
    <location>
        <begin position="513"/>
        <end position="526"/>
    </location>
</feature>
<proteinExistence type="predicted"/>
<feature type="compositionally biased region" description="Polar residues" evidence="1">
    <location>
        <begin position="298"/>
        <end position="318"/>
    </location>
</feature>
<evidence type="ECO:0000256" key="2">
    <source>
        <dbReference type="SAM" id="Phobius"/>
    </source>
</evidence>
<keyword evidence="2" id="KW-0812">Transmembrane</keyword>
<accession>A0A8A3PF08</accession>
<feature type="region of interest" description="Disordered" evidence="1">
    <location>
        <begin position="222"/>
        <end position="242"/>
    </location>
</feature>
<keyword evidence="2" id="KW-1133">Transmembrane helix</keyword>
<feature type="compositionally biased region" description="Pro residues" evidence="1">
    <location>
        <begin position="434"/>
        <end position="456"/>
    </location>
</feature>
<dbReference type="EMBL" id="CP063408">
    <property type="protein sequence ID" value="QSZ33631.1"/>
    <property type="molecule type" value="Genomic_DNA"/>
</dbReference>
<sequence>MASASVTAAMSTSMLDAPSTTSMSSSSSSKTGISNVAIAIVIFAIVASSLMLAVGGRWLWKRRASQQDSMKRDTFRNIEEGVITKHPGEHEGNNIQTSKWEETGVHESFRVQTERITSCISPLSPKSGRSRDDSWGKPRGLLATIDELLRGAGPSPEPVGRIDTSPVRWSASTVNSPTSPEMTEPRGALFPAHHYQTSSKSRESLPPTLPALDLPSIALSATSRPNIPCQSRPKTPSPQEFPVKSIYRLDGPFADAPDQAPTSPLTVGISYSAVARSPSVSSEQNSHRATFPPRSRFSIASITNRTHTPTPTNDFTCPSSPPIKSPSAESFHTFGDRSSTQSQASISTFQTFPVSHQDITDHPPPLPAMPSIYPMSSYTKSMAFTPTQRTSFIDDQTTDAPQYHHTNQTSISKIKPKMIYISNTAGIFIQPSDPIIPPPIPYDPPSPNPFTTPPRPQRSATTTSATAKLQPTIAIKSVIDRFNTLSAIDPPPSCACPPAKLKPSAIQTFQPGSEKDPAHTRQEERSVRRKEKFSMHGHGQGGGEGDGDGDGDLGERVTNWYDATA</sequence>
<feature type="region of interest" description="Disordered" evidence="1">
    <location>
        <begin position="276"/>
        <end position="345"/>
    </location>
</feature>
<feature type="compositionally biased region" description="Polar residues" evidence="1">
    <location>
        <begin position="222"/>
        <end position="238"/>
    </location>
</feature>
<keyword evidence="4" id="KW-1185">Reference proteome</keyword>
<feature type="compositionally biased region" description="Polar residues" evidence="1">
    <location>
        <begin position="278"/>
        <end position="288"/>
    </location>
</feature>